<dbReference type="SMART" id="SM00528">
    <property type="entry name" value="HNS"/>
    <property type="match status" value="1"/>
</dbReference>
<evidence type="ECO:0000256" key="5">
    <source>
        <dbReference type="PIRNR" id="PIRNR002096"/>
    </source>
</evidence>
<accession>U3A578</accession>
<feature type="domain" description="DNA-binding protein H-NS-like C-terminal" evidence="7">
    <location>
        <begin position="87"/>
        <end position="134"/>
    </location>
</feature>
<evidence type="ECO:0000256" key="4">
    <source>
        <dbReference type="ARBA" id="ARBA00023125"/>
    </source>
</evidence>
<evidence type="ECO:0000256" key="2">
    <source>
        <dbReference type="ARBA" id="ARBA00010610"/>
    </source>
</evidence>
<dbReference type="Pfam" id="PF00816">
    <property type="entry name" value="Histone_HNS"/>
    <property type="match status" value="1"/>
</dbReference>
<evidence type="ECO:0000313" key="9">
    <source>
        <dbReference type="Proteomes" id="UP000016570"/>
    </source>
</evidence>
<dbReference type="FunFam" id="4.10.430.10:FF:000001">
    <property type="entry name" value="DNA-binding protein"/>
    <property type="match status" value="1"/>
</dbReference>
<dbReference type="Pfam" id="PF22470">
    <property type="entry name" value="Histone_HNS_N"/>
    <property type="match status" value="1"/>
</dbReference>
<organism evidence="8 9">
    <name type="scientific">Vibrio proteolyticus NBRC 13287</name>
    <dbReference type="NCBI Taxonomy" id="1219065"/>
    <lineage>
        <taxon>Bacteria</taxon>
        <taxon>Pseudomonadati</taxon>
        <taxon>Pseudomonadota</taxon>
        <taxon>Gammaproteobacteria</taxon>
        <taxon>Vibrionales</taxon>
        <taxon>Vibrionaceae</taxon>
        <taxon>Vibrio</taxon>
    </lineage>
</organism>
<dbReference type="InterPro" id="IPR027444">
    <property type="entry name" value="H-NS_C_dom"/>
</dbReference>
<dbReference type="GO" id="GO:0000976">
    <property type="term" value="F:transcription cis-regulatory region binding"/>
    <property type="evidence" value="ECO:0007669"/>
    <property type="project" value="TreeGrafter"/>
</dbReference>
<dbReference type="InterPro" id="IPR054180">
    <property type="entry name" value="H-NS-like_N"/>
</dbReference>
<dbReference type="PANTHER" id="PTHR38097:SF2">
    <property type="entry name" value="DNA-BINDING PROTEIN STPA"/>
    <property type="match status" value="1"/>
</dbReference>
<gene>
    <name evidence="8" type="primary">hns</name>
    <name evidence="8" type="ORF">VPR01S_15_00150</name>
</gene>
<dbReference type="GO" id="GO:0009295">
    <property type="term" value="C:nucleoid"/>
    <property type="evidence" value="ECO:0007669"/>
    <property type="project" value="UniProtKB-SubCell"/>
</dbReference>
<evidence type="ECO:0000256" key="1">
    <source>
        <dbReference type="ARBA" id="ARBA00004453"/>
    </source>
</evidence>
<evidence type="ECO:0000256" key="6">
    <source>
        <dbReference type="SAM" id="Coils"/>
    </source>
</evidence>
<comment type="similarity">
    <text evidence="2 5">Belongs to the histone-like protein H-NS family.</text>
</comment>
<dbReference type="GO" id="GO:0003681">
    <property type="term" value="F:bent DNA binding"/>
    <property type="evidence" value="ECO:0007669"/>
    <property type="project" value="TreeGrafter"/>
</dbReference>
<dbReference type="eggNOG" id="COG2916">
    <property type="taxonomic scope" value="Bacteria"/>
</dbReference>
<dbReference type="SUPFAM" id="SSF81273">
    <property type="entry name" value="H-NS histone-like proteins"/>
    <property type="match status" value="2"/>
</dbReference>
<dbReference type="EMBL" id="BATJ01000015">
    <property type="protein sequence ID" value="GAD68497.1"/>
    <property type="molecule type" value="Genomic_DNA"/>
</dbReference>
<keyword evidence="3" id="KW-0963">Cytoplasm</keyword>
<evidence type="ECO:0000313" key="8">
    <source>
        <dbReference type="EMBL" id="GAD68497.1"/>
    </source>
</evidence>
<dbReference type="AlphaFoldDB" id="U3A578"/>
<feature type="coiled-coil region" evidence="6">
    <location>
        <begin position="33"/>
        <end position="67"/>
    </location>
</feature>
<dbReference type="InterPro" id="IPR027454">
    <property type="entry name" value="Histone_HNS_N"/>
</dbReference>
<keyword evidence="4 5" id="KW-0238">DNA-binding</keyword>
<comment type="caution">
    <text evidence="8">The sequence shown here is derived from an EMBL/GenBank/DDBJ whole genome shotgun (WGS) entry which is preliminary data.</text>
</comment>
<name>U3A578_VIBPR</name>
<dbReference type="PANTHER" id="PTHR38097">
    <property type="match status" value="1"/>
</dbReference>
<dbReference type="GO" id="GO:0032993">
    <property type="term" value="C:protein-DNA complex"/>
    <property type="evidence" value="ECO:0007669"/>
    <property type="project" value="TreeGrafter"/>
</dbReference>
<protein>
    <recommendedName>
        <fullName evidence="5">DNA-binding protein</fullName>
    </recommendedName>
</protein>
<dbReference type="Proteomes" id="UP000016570">
    <property type="component" value="Unassembled WGS sequence"/>
</dbReference>
<reference evidence="8 9" key="1">
    <citation type="submission" date="2013-09" db="EMBL/GenBank/DDBJ databases">
        <title>Whole genome shotgun sequence of Vibrio proteolyticus NBRC 13287.</title>
        <authorList>
            <person name="Isaki S."/>
            <person name="Hosoyama A."/>
            <person name="Numata M."/>
            <person name="Hashimoto M."/>
            <person name="Hosoyama Y."/>
            <person name="Tsuchikane K."/>
            <person name="Noguchi M."/>
            <person name="Hirakata S."/>
            <person name="Ichikawa N."/>
            <person name="Ohji S."/>
            <person name="Yamazoe A."/>
            <person name="Fujita N."/>
        </authorList>
    </citation>
    <scope>NUCLEOTIDE SEQUENCE [LARGE SCALE GENOMIC DNA]</scope>
    <source>
        <strain evidence="8 9">NBRC 13287</strain>
    </source>
</reference>
<evidence type="ECO:0000259" key="7">
    <source>
        <dbReference type="SMART" id="SM00528"/>
    </source>
</evidence>
<keyword evidence="6" id="KW-0175">Coiled coil</keyword>
<dbReference type="GO" id="GO:0046983">
    <property type="term" value="F:protein dimerization activity"/>
    <property type="evidence" value="ECO:0007669"/>
    <property type="project" value="InterPro"/>
</dbReference>
<dbReference type="InterPro" id="IPR037150">
    <property type="entry name" value="H-NS_C_dom_sf"/>
</dbReference>
<dbReference type="STRING" id="1219065.VPR01S_15_00150"/>
<keyword evidence="9" id="KW-1185">Reference proteome</keyword>
<dbReference type="Gene3D" id="1.10.287.1050">
    <property type="entry name" value="H-NS histone-like proteins"/>
    <property type="match status" value="1"/>
</dbReference>
<dbReference type="GO" id="GO:0005829">
    <property type="term" value="C:cytosol"/>
    <property type="evidence" value="ECO:0007669"/>
    <property type="project" value="TreeGrafter"/>
</dbReference>
<dbReference type="RefSeq" id="WP_021706466.1">
    <property type="nucleotide sequence ID" value="NZ_BATJ01000015.1"/>
</dbReference>
<dbReference type="Gene3D" id="4.10.430.10">
    <property type="entry name" value="Histone-like protein H-NS, C-terminal domain"/>
    <property type="match status" value="1"/>
</dbReference>
<dbReference type="GO" id="GO:0030527">
    <property type="term" value="F:structural constituent of chromatin"/>
    <property type="evidence" value="ECO:0007669"/>
    <property type="project" value="InterPro"/>
</dbReference>
<sequence length="135" mass="15227">MNELEKMLLNIRSLRAFAKELTLTQLEDALGKFTTVVDERRQIEEQLRQEQQEKEAKLAEIAQQISQQGLDVNDLVAALSSKKATAGSKRKPRPAKYQYVDGKGKTKTWTGQGRTPVVIQEALDNGQALEEFLIQ</sequence>
<dbReference type="PIRSF" id="PIRSF002096">
    <property type="entry name" value="HnS"/>
    <property type="match status" value="1"/>
</dbReference>
<dbReference type="GO" id="GO:0003680">
    <property type="term" value="F:minor groove of adenine-thymine-rich DNA binding"/>
    <property type="evidence" value="ECO:0007669"/>
    <property type="project" value="TreeGrafter"/>
</dbReference>
<dbReference type="GO" id="GO:0001217">
    <property type="term" value="F:DNA-binding transcription repressor activity"/>
    <property type="evidence" value="ECO:0007669"/>
    <property type="project" value="TreeGrafter"/>
</dbReference>
<dbReference type="InterPro" id="IPR001801">
    <property type="entry name" value="Histone_HNS"/>
</dbReference>
<comment type="subcellular location">
    <subcellularLocation>
        <location evidence="1">Cytoplasm</location>
        <location evidence="1">Nucleoid</location>
    </subcellularLocation>
</comment>
<evidence type="ECO:0000256" key="3">
    <source>
        <dbReference type="ARBA" id="ARBA00022490"/>
    </source>
</evidence>
<proteinExistence type="inferred from homology"/>